<evidence type="ECO:0000313" key="2">
    <source>
        <dbReference type="Proteomes" id="UP001139193"/>
    </source>
</evidence>
<gene>
    <name evidence="1" type="ORF">MON38_07370</name>
</gene>
<proteinExistence type="predicted"/>
<organism evidence="1 2">
    <name type="scientific">Hymenobacter cyanobacteriorum</name>
    <dbReference type="NCBI Taxonomy" id="2926463"/>
    <lineage>
        <taxon>Bacteria</taxon>
        <taxon>Pseudomonadati</taxon>
        <taxon>Bacteroidota</taxon>
        <taxon>Cytophagia</taxon>
        <taxon>Cytophagales</taxon>
        <taxon>Hymenobacteraceae</taxon>
        <taxon>Hymenobacter</taxon>
    </lineage>
</organism>
<dbReference type="Proteomes" id="UP001139193">
    <property type="component" value="Unassembled WGS sequence"/>
</dbReference>
<reference evidence="1" key="1">
    <citation type="submission" date="2022-03" db="EMBL/GenBank/DDBJ databases">
        <title>Bacterial whole genome sequence for Hymenobacter sp. DH14.</title>
        <authorList>
            <person name="Le V."/>
        </authorList>
    </citation>
    <scope>NUCLEOTIDE SEQUENCE</scope>
    <source>
        <strain evidence="1">DH14</strain>
    </source>
</reference>
<keyword evidence="2" id="KW-1185">Reference proteome</keyword>
<name>A0A9X2AEH8_9BACT</name>
<accession>A0A9X2AEH8</accession>
<dbReference type="EMBL" id="JALBGC010000002">
    <property type="protein sequence ID" value="MCI1187236.1"/>
    <property type="molecule type" value="Genomic_DNA"/>
</dbReference>
<protein>
    <submittedName>
        <fullName evidence="1">Uncharacterized protein</fullName>
    </submittedName>
</protein>
<comment type="caution">
    <text evidence="1">The sequence shown here is derived from an EMBL/GenBank/DDBJ whole genome shotgun (WGS) entry which is preliminary data.</text>
</comment>
<evidence type="ECO:0000313" key="1">
    <source>
        <dbReference type="EMBL" id="MCI1187236.1"/>
    </source>
</evidence>
<dbReference type="AlphaFoldDB" id="A0A9X2AEH8"/>
<sequence length="61" mass="6873">MLRKAADALGKKEQLWSRTAGPADAKSWCCRTSEKELTRLATVTHLPYFDNRPNVNPAEVE</sequence>